<evidence type="ECO:0000313" key="3">
    <source>
        <dbReference type="EMBL" id="TDY61163.1"/>
    </source>
</evidence>
<comment type="caution">
    <text evidence="3">The sequence shown here is derived from an EMBL/GenBank/DDBJ whole genome shotgun (WGS) entry which is preliminary data.</text>
</comment>
<keyword evidence="4" id="KW-1185">Reference proteome</keyword>
<evidence type="ECO:0000313" key="4">
    <source>
        <dbReference type="Proteomes" id="UP000295066"/>
    </source>
</evidence>
<sequence length="152" mass="16758">MKKVVVAIDGSEASRGVVDYAIHYANREPDADMLFLHVIALSEHKPVFYGEGTVVIPPSDEEVKAQFEEFIKVEMEALGKTIPRMSISVRSGKVYDQIVKFAEENGAFMIMIGHRGLGAMERFFLGSVAAKVVANAPCSVYVHRPRTEAEGK</sequence>
<evidence type="ECO:0000256" key="1">
    <source>
        <dbReference type="ARBA" id="ARBA00008791"/>
    </source>
</evidence>
<dbReference type="Gene3D" id="3.40.50.620">
    <property type="entry name" value="HUPs"/>
    <property type="match status" value="1"/>
</dbReference>
<organism evidence="3 4">
    <name type="scientific">Aminivibrio pyruvatiphilus</name>
    <dbReference type="NCBI Taxonomy" id="1005740"/>
    <lineage>
        <taxon>Bacteria</taxon>
        <taxon>Thermotogati</taxon>
        <taxon>Synergistota</taxon>
        <taxon>Synergistia</taxon>
        <taxon>Synergistales</taxon>
        <taxon>Aminobacteriaceae</taxon>
        <taxon>Aminivibrio</taxon>
    </lineage>
</organism>
<dbReference type="PANTHER" id="PTHR46268:SF6">
    <property type="entry name" value="UNIVERSAL STRESS PROTEIN UP12"/>
    <property type="match status" value="1"/>
</dbReference>
<dbReference type="SUPFAM" id="SSF52402">
    <property type="entry name" value="Adenine nucleotide alpha hydrolases-like"/>
    <property type="match status" value="1"/>
</dbReference>
<accession>A0A4R8M6Y4</accession>
<evidence type="ECO:0000259" key="2">
    <source>
        <dbReference type="Pfam" id="PF00582"/>
    </source>
</evidence>
<dbReference type="Pfam" id="PF00582">
    <property type="entry name" value="Usp"/>
    <property type="match status" value="1"/>
</dbReference>
<dbReference type="Proteomes" id="UP000295066">
    <property type="component" value="Unassembled WGS sequence"/>
</dbReference>
<dbReference type="InterPro" id="IPR014729">
    <property type="entry name" value="Rossmann-like_a/b/a_fold"/>
</dbReference>
<proteinExistence type="inferred from homology"/>
<dbReference type="PRINTS" id="PR01438">
    <property type="entry name" value="UNVRSLSTRESS"/>
</dbReference>
<dbReference type="InterPro" id="IPR006016">
    <property type="entry name" value="UspA"/>
</dbReference>
<dbReference type="InterPro" id="IPR006015">
    <property type="entry name" value="Universal_stress_UspA"/>
</dbReference>
<name>A0A4R8M6Y4_9BACT</name>
<dbReference type="AlphaFoldDB" id="A0A4R8M6Y4"/>
<protein>
    <submittedName>
        <fullName evidence="3">Nucleotide-binding universal stress UspA family protein</fullName>
    </submittedName>
</protein>
<feature type="domain" description="UspA" evidence="2">
    <location>
        <begin position="1"/>
        <end position="142"/>
    </location>
</feature>
<dbReference type="CDD" id="cd00293">
    <property type="entry name" value="USP-like"/>
    <property type="match status" value="1"/>
</dbReference>
<dbReference type="PANTHER" id="PTHR46268">
    <property type="entry name" value="STRESS RESPONSE PROTEIN NHAX"/>
    <property type="match status" value="1"/>
</dbReference>
<reference evidence="3 4" key="1">
    <citation type="submission" date="2019-03" db="EMBL/GenBank/DDBJ databases">
        <title>Genomic Encyclopedia of Type Strains, Phase IV (KMG-IV): sequencing the most valuable type-strain genomes for metagenomic binning, comparative biology and taxonomic classification.</title>
        <authorList>
            <person name="Goeker M."/>
        </authorList>
    </citation>
    <scope>NUCLEOTIDE SEQUENCE [LARGE SCALE GENOMIC DNA]</scope>
    <source>
        <strain evidence="3 4">DSM 25964</strain>
    </source>
</reference>
<dbReference type="EMBL" id="SORI01000006">
    <property type="protein sequence ID" value="TDY61163.1"/>
    <property type="molecule type" value="Genomic_DNA"/>
</dbReference>
<dbReference type="RefSeq" id="WP_166670035.1">
    <property type="nucleotide sequence ID" value="NZ_SORI01000006.1"/>
</dbReference>
<comment type="similarity">
    <text evidence="1">Belongs to the universal stress protein A family.</text>
</comment>
<gene>
    <name evidence="3" type="ORF">C8D99_10615</name>
</gene>